<gene>
    <name evidence="1" type="ORF">EPUS_08651</name>
</gene>
<dbReference type="AlphaFoldDB" id="U1HKA5"/>
<reference evidence="2" key="1">
    <citation type="journal article" date="2014" name="BMC Genomics">
        <title>Genome characteristics reveal the impact of lichenization on lichen-forming fungus Endocarpon pusillum Hedwig (Verrucariales, Ascomycota).</title>
        <authorList>
            <person name="Wang Y.-Y."/>
            <person name="Liu B."/>
            <person name="Zhang X.-Y."/>
            <person name="Zhou Q.-M."/>
            <person name="Zhang T."/>
            <person name="Li H."/>
            <person name="Yu Y.-F."/>
            <person name="Zhang X.-L."/>
            <person name="Hao X.-Y."/>
            <person name="Wang M."/>
            <person name="Wang L."/>
            <person name="Wei J.-C."/>
        </authorList>
    </citation>
    <scope>NUCLEOTIDE SEQUENCE [LARGE SCALE GENOMIC DNA]</scope>
    <source>
        <strain evidence="2">Z07020 / HMAS-L-300199</strain>
    </source>
</reference>
<keyword evidence="2" id="KW-1185">Reference proteome</keyword>
<dbReference type="HOGENOM" id="CLU_983620_0_0_1"/>
<sequence length="283" mass="32825">MASQPIYNLSFHGCAPHILNYHKPGEPESSHFPLLGPRPDHEFEPLPPQRWAVYLDGDLASGLPGPYQMIRRVQVDREPSKYYICDDDLSKIFWAKHPRFPLTIHQLASGLQKLLLSRISDQEETLAANLQRAQDDTRKYLFETTRSFAGKEEEIKSAWKSRTGSSRQFFSVVLSYLQYNPATVWIDETGSISPQGRKYKSLYHIFTVEENGIDFDFSASQAKRTRRFVKWEDMDFLSKLGIHFDAERCGKYWPHRSLSFRNGDLSFCESIPITRANKPRKCR</sequence>
<evidence type="ECO:0000313" key="2">
    <source>
        <dbReference type="Proteomes" id="UP000019373"/>
    </source>
</evidence>
<accession>U1HKA5</accession>
<evidence type="ECO:0000313" key="1">
    <source>
        <dbReference type="EMBL" id="ERF69379.1"/>
    </source>
</evidence>
<dbReference type="RefSeq" id="XP_007804986.1">
    <property type="nucleotide sequence ID" value="XM_007806795.1"/>
</dbReference>
<organism evidence="1 2">
    <name type="scientific">Endocarpon pusillum (strain Z07020 / HMAS-L-300199)</name>
    <name type="common">Lichen-forming fungus</name>
    <dbReference type="NCBI Taxonomy" id="1263415"/>
    <lineage>
        <taxon>Eukaryota</taxon>
        <taxon>Fungi</taxon>
        <taxon>Dikarya</taxon>
        <taxon>Ascomycota</taxon>
        <taxon>Pezizomycotina</taxon>
        <taxon>Eurotiomycetes</taxon>
        <taxon>Chaetothyriomycetidae</taxon>
        <taxon>Verrucariales</taxon>
        <taxon>Verrucariaceae</taxon>
        <taxon>Endocarpon</taxon>
    </lineage>
</organism>
<name>U1HKA5_ENDPU</name>
<protein>
    <submittedName>
        <fullName evidence="1">Uncharacterized protein</fullName>
    </submittedName>
</protein>
<proteinExistence type="predicted"/>
<dbReference type="GeneID" id="19243498"/>
<dbReference type="EMBL" id="KE721425">
    <property type="protein sequence ID" value="ERF69379.1"/>
    <property type="molecule type" value="Genomic_DNA"/>
</dbReference>
<dbReference type="Proteomes" id="UP000019373">
    <property type="component" value="Unassembled WGS sequence"/>
</dbReference>